<accession>A0A9P6DF70</accession>
<dbReference type="AlphaFoldDB" id="A0A9P6DF70"/>
<dbReference type="OrthoDB" id="2993405at2759"/>
<proteinExistence type="predicted"/>
<dbReference type="Proteomes" id="UP000807025">
    <property type="component" value="Unassembled WGS sequence"/>
</dbReference>
<reference evidence="1" key="1">
    <citation type="submission" date="2020-11" db="EMBL/GenBank/DDBJ databases">
        <authorList>
            <consortium name="DOE Joint Genome Institute"/>
            <person name="Ahrendt S."/>
            <person name="Riley R."/>
            <person name="Andreopoulos W."/>
            <person name="Labutti K."/>
            <person name="Pangilinan J."/>
            <person name="Ruiz-Duenas F.J."/>
            <person name="Barrasa J.M."/>
            <person name="Sanchez-Garcia M."/>
            <person name="Camarero S."/>
            <person name="Miyauchi S."/>
            <person name="Serrano A."/>
            <person name="Linde D."/>
            <person name="Babiker R."/>
            <person name="Drula E."/>
            <person name="Ayuso-Fernandez I."/>
            <person name="Pacheco R."/>
            <person name="Padilla G."/>
            <person name="Ferreira P."/>
            <person name="Barriuso J."/>
            <person name="Kellner H."/>
            <person name="Castanera R."/>
            <person name="Alfaro M."/>
            <person name="Ramirez L."/>
            <person name="Pisabarro A.G."/>
            <person name="Kuo A."/>
            <person name="Tritt A."/>
            <person name="Lipzen A."/>
            <person name="He G."/>
            <person name="Yan M."/>
            <person name="Ng V."/>
            <person name="Cullen D."/>
            <person name="Martin F."/>
            <person name="Rosso M.-N."/>
            <person name="Henrissat B."/>
            <person name="Hibbett D."/>
            <person name="Martinez A.T."/>
            <person name="Grigoriev I.V."/>
        </authorList>
    </citation>
    <scope>NUCLEOTIDE SEQUENCE</scope>
    <source>
        <strain evidence="1">ATCC 90797</strain>
    </source>
</reference>
<keyword evidence="2" id="KW-1185">Reference proteome</keyword>
<evidence type="ECO:0000313" key="2">
    <source>
        <dbReference type="Proteomes" id="UP000807025"/>
    </source>
</evidence>
<feature type="non-terminal residue" evidence="1">
    <location>
        <position position="1"/>
    </location>
</feature>
<evidence type="ECO:0000313" key="1">
    <source>
        <dbReference type="EMBL" id="KAF9493315.1"/>
    </source>
</evidence>
<dbReference type="EMBL" id="MU154587">
    <property type="protein sequence ID" value="KAF9493315.1"/>
    <property type="molecule type" value="Genomic_DNA"/>
</dbReference>
<protein>
    <submittedName>
        <fullName evidence="1">Uncharacterized protein</fullName>
    </submittedName>
</protein>
<organism evidence="1 2">
    <name type="scientific">Pleurotus eryngii</name>
    <name type="common">Boletus of the steppes</name>
    <dbReference type="NCBI Taxonomy" id="5323"/>
    <lineage>
        <taxon>Eukaryota</taxon>
        <taxon>Fungi</taxon>
        <taxon>Dikarya</taxon>
        <taxon>Basidiomycota</taxon>
        <taxon>Agaricomycotina</taxon>
        <taxon>Agaricomycetes</taxon>
        <taxon>Agaricomycetidae</taxon>
        <taxon>Agaricales</taxon>
        <taxon>Pleurotineae</taxon>
        <taxon>Pleurotaceae</taxon>
        <taxon>Pleurotus</taxon>
    </lineage>
</organism>
<gene>
    <name evidence="1" type="ORF">BDN71DRAFT_1395241</name>
</gene>
<name>A0A9P6DF70_PLEER</name>
<comment type="caution">
    <text evidence="1">The sequence shown here is derived from an EMBL/GenBank/DDBJ whole genome shotgun (WGS) entry which is preliminary data.</text>
</comment>
<sequence length="72" mass="8515">QHLLYHVFQQYNTTGSATFPKAVNHGQPQKLVQYDTNYLLHLARYKPTYFLDEYSRLLVRNQLLHVSIATIH</sequence>